<evidence type="ECO:0000256" key="4">
    <source>
        <dbReference type="ARBA" id="ARBA00022645"/>
    </source>
</evidence>
<evidence type="ECO:0000256" key="13">
    <source>
        <dbReference type="ARBA" id="ARBA00023180"/>
    </source>
</evidence>
<evidence type="ECO:0000256" key="1">
    <source>
        <dbReference type="ARBA" id="ARBA00001003"/>
    </source>
</evidence>
<reference evidence="18" key="1">
    <citation type="journal article" date="2015" name="J. Biotechnol.">
        <title>The structure of the Cyberlindnera jadinii genome and its relation to Candida utilis analyzed by the occurrence of single nucleotide polymorphisms.</title>
        <authorList>
            <person name="Rupp O."/>
            <person name="Brinkrolf K."/>
            <person name="Buerth C."/>
            <person name="Kunigo M."/>
            <person name="Schneider J."/>
            <person name="Jaenicke S."/>
            <person name="Goesmann A."/>
            <person name="Puehler A."/>
            <person name="Jaeger K.-E."/>
            <person name="Ernst J.F."/>
        </authorList>
    </citation>
    <scope>NUCLEOTIDE SEQUENCE [LARGE SCALE GENOMIC DNA]</scope>
    <source>
        <strain evidence="18">ATCC 18201 / CBS 1600 / BCRC 20928 / JCM 3617 / NBRC 0987 / NRRL Y-1542</strain>
    </source>
</reference>
<evidence type="ECO:0000256" key="6">
    <source>
        <dbReference type="ARBA" id="ARBA00022692"/>
    </source>
</evidence>
<keyword evidence="5 14" id="KW-0645">Protease</keyword>
<comment type="catalytic activity">
    <reaction evidence="1">
        <text>Preferential release of a C-terminal arginine or lysine residue.</text>
        <dbReference type="EC" id="3.4.16.6"/>
    </reaction>
</comment>
<comment type="similarity">
    <text evidence="3 14">Belongs to the peptidase S10 family.</text>
</comment>
<feature type="chain" id="PRO_5005118913" description="Carboxypeptidase" evidence="14">
    <location>
        <begin position="20"/>
        <end position="640"/>
    </location>
</feature>
<keyword evidence="13" id="KW-0325">Glycoprotein</keyword>
<sequence>MRWSWVLFLSVNILTCALCSPIGLGEEEGSGDPSTPGQKYQVLDLPGLANVPEELRPVMHAGHIALDPSDVANSTKLFFCKFQKQDVEFNRTIFWLNGGPGCSSMDGALMETGPLRVDGSGNLNINTGSWYEGADLIFVDQPGGTGFSTTKNYDTELSQIAADFVTFLTEYFKVFPEDKDNAIFLAGESYAGQYIPFIADAILRSNKVDGSGFNLEGLLIGNGWIDPNVQSMSYIPYLLDAEIIHPDDDFIPSLLKQQEKCQNDVNNGIGKEKFYVNSCDLILSKILSATRDKTKPKDEQCINMYDTRLRDSYPSCGMNWPPDLPNVQKWLRDVAVVKALNLDPNDVAEWRECDGQVSKYLKNRESKPSIELLPGLLEQLNVVLFNGDKDIICNNYGVLDLISKMTWNGALGFDDDAEEFDWRYNGLSTGTVKHSRNLTFIDIFDSSHMVPFDKPEDSRGVFDLIVGNYRLIESANETFVETPVYQNNALIWPSEGNKSADDNDDSGGDDSNPPAQHKSIFPFILYLLFIVIVGAIILHFRGHKAPNKNSILRTTAGNNKKSSVKKTVSWADDNAEDSSAQSATKSGKFGEFFNNYTTQKKGYKAPGSHDDDYEDIELQEHDDASFDLDRELENDRSNMV</sequence>
<feature type="region of interest" description="Disordered" evidence="15">
    <location>
        <begin position="563"/>
        <end position="584"/>
    </location>
</feature>
<evidence type="ECO:0000256" key="15">
    <source>
        <dbReference type="SAM" id="MobiDB-lite"/>
    </source>
</evidence>
<dbReference type="InterPro" id="IPR018202">
    <property type="entry name" value="Ser_caboxypep_ser_AS"/>
</dbReference>
<dbReference type="InterPro" id="IPR033124">
    <property type="entry name" value="Ser_caboxypep_his_AS"/>
</dbReference>
<dbReference type="PANTHER" id="PTHR11802">
    <property type="entry name" value="SERINE PROTEASE FAMILY S10 SERINE CARBOXYPEPTIDASE"/>
    <property type="match status" value="1"/>
</dbReference>
<comment type="subcellular location">
    <subcellularLocation>
        <location evidence="2">Golgi apparatus</location>
        <location evidence="2">trans-Golgi network membrane</location>
        <topology evidence="2">Single-pass type I membrane protein</topology>
    </subcellularLocation>
</comment>
<dbReference type="GO" id="GO:0006915">
    <property type="term" value="P:apoptotic process"/>
    <property type="evidence" value="ECO:0007669"/>
    <property type="project" value="UniProtKB-KW"/>
</dbReference>
<evidence type="ECO:0000256" key="12">
    <source>
        <dbReference type="ARBA" id="ARBA00023136"/>
    </source>
</evidence>
<keyword evidence="6 16" id="KW-0812">Transmembrane</keyword>
<dbReference type="SUPFAM" id="SSF53474">
    <property type="entry name" value="alpha/beta-Hydrolases"/>
    <property type="match status" value="1"/>
</dbReference>
<evidence type="ECO:0000256" key="5">
    <source>
        <dbReference type="ARBA" id="ARBA00022670"/>
    </source>
</evidence>
<feature type="transmembrane region" description="Helical" evidence="16">
    <location>
        <begin position="520"/>
        <end position="540"/>
    </location>
</feature>
<accession>A0A0H5C602</accession>
<dbReference type="InterPro" id="IPR001563">
    <property type="entry name" value="Peptidase_S10"/>
</dbReference>
<keyword evidence="11" id="KW-0333">Golgi apparatus</keyword>
<dbReference type="GO" id="GO:0005802">
    <property type="term" value="C:trans-Golgi network"/>
    <property type="evidence" value="ECO:0007669"/>
    <property type="project" value="TreeGrafter"/>
</dbReference>
<evidence type="ECO:0000256" key="7">
    <source>
        <dbReference type="ARBA" id="ARBA00022703"/>
    </source>
</evidence>
<keyword evidence="12 16" id="KW-0472">Membrane</keyword>
<dbReference type="Gene3D" id="3.40.50.1820">
    <property type="entry name" value="alpha/beta hydrolase"/>
    <property type="match status" value="1"/>
</dbReference>
<dbReference type="Pfam" id="PF00450">
    <property type="entry name" value="Peptidase_S10"/>
    <property type="match status" value="1"/>
</dbReference>
<feature type="signal peptide" evidence="14">
    <location>
        <begin position="1"/>
        <end position="19"/>
    </location>
</feature>
<keyword evidence="10 16" id="KW-1133">Transmembrane helix</keyword>
<dbReference type="GO" id="GO:0006508">
    <property type="term" value="P:proteolysis"/>
    <property type="evidence" value="ECO:0007669"/>
    <property type="project" value="UniProtKB-KW"/>
</dbReference>
<dbReference type="PANTHER" id="PTHR11802:SF190">
    <property type="entry name" value="PHEROMONE-PROCESSING CARBOXYPEPTIDASE KEX1"/>
    <property type="match status" value="1"/>
</dbReference>
<keyword evidence="4 14" id="KW-0121">Carboxypeptidase</keyword>
<dbReference type="PRINTS" id="PR00724">
    <property type="entry name" value="CRBOXYPTASEC"/>
</dbReference>
<evidence type="ECO:0000256" key="9">
    <source>
        <dbReference type="ARBA" id="ARBA00022801"/>
    </source>
</evidence>
<keyword evidence="7" id="KW-0053">Apoptosis</keyword>
<protein>
    <recommendedName>
        <fullName evidence="14">Carboxypeptidase</fullName>
        <ecNumber evidence="14">3.4.16.-</ecNumber>
    </recommendedName>
</protein>
<evidence type="ECO:0000256" key="8">
    <source>
        <dbReference type="ARBA" id="ARBA00022729"/>
    </source>
</evidence>
<dbReference type="PROSITE" id="PS00131">
    <property type="entry name" value="CARBOXYPEPT_SER_SER"/>
    <property type="match status" value="1"/>
</dbReference>
<evidence type="ECO:0000256" key="2">
    <source>
        <dbReference type="ARBA" id="ARBA00004393"/>
    </source>
</evidence>
<evidence type="ECO:0000313" key="17">
    <source>
        <dbReference type="EMBL" id="CEP23446.1"/>
    </source>
</evidence>
<gene>
    <name evidence="17" type="primary">KEX1</name>
    <name evidence="17" type="ORF">BN1211_4029</name>
</gene>
<organism evidence="17 18">
    <name type="scientific">Cyberlindnera jadinii (strain ATCC 18201 / CBS 1600 / BCRC 20928 / JCM 3617 / NBRC 0987 / NRRL Y-1542)</name>
    <name type="common">Torula yeast</name>
    <name type="synonym">Candida utilis</name>
    <dbReference type="NCBI Taxonomy" id="983966"/>
    <lineage>
        <taxon>Eukaryota</taxon>
        <taxon>Fungi</taxon>
        <taxon>Dikarya</taxon>
        <taxon>Ascomycota</taxon>
        <taxon>Saccharomycotina</taxon>
        <taxon>Saccharomycetes</taxon>
        <taxon>Phaffomycetales</taxon>
        <taxon>Phaffomycetaceae</taxon>
        <taxon>Cyberlindnera</taxon>
    </lineage>
</organism>
<keyword evidence="9 14" id="KW-0378">Hydrolase</keyword>
<dbReference type="GO" id="GO:0004185">
    <property type="term" value="F:serine-type carboxypeptidase activity"/>
    <property type="evidence" value="ECO:0007669"/>
    <property type="project" value="UniProtKB-UniRule"/>
</dbReference>
<dbReference type="EC" id="3.4.16.-" evidence="14"/>
<evidence type="ECO:0000256" key="16">
    <source>
        <dbReference type="SAM" id="Phobius"/>
    </source>
</evidence>
<name>A0A0H5C602_CYBJN</name>
<evidence type="ECO:0000256" key="10">
    <source>
        <dbReference type="ARBA" id="ARBA00022989"/>
    </source>
</evidence>
<evidence type="ECO:0000313" key="18">
    <source>
        <dbReference type="Proteomes" id="UP000038830"/>
    </source>
</evidence>
<dbReference type="PROSITE" id="PS00560">
    <property type="entry name" value="CARBOXYPEPT_SER_HIS"/>
    <property type="match status" value="1"/>
</dbReference>
<dbReference type="EMBL" id="CDQK01000004">
    <property type="protein sequence ID" value="CEP23446.1"/>
    <property type="molecule type" value="Genomic_DNA"/>
</dbReference>
<evidence type="ECO:0000256" key="3">
    <source>
        <dbReference type="ARBA" id="ARBA00009431"/>
    </source>
</evidence>
<dbReference type="Proteomes" id="UP000038830">
    <property type="component" value="Unassembled WGS sequence"/>
</dbReference>
<proteinExistence type="inferred from homology"/>
<dbReference type="InterPro" id="IPR029058">
    <property type="entry name" value="AB_hydrolase_fold"/>
</dbReference>
<evidence type="ECO:0000256" key="14">
    <source>
        <dbReference type="RuleBase" id="RU361156"/>
    </source>
</evidence>
<evidence type="ECO:0000256" key="11">
    <source>
        <dbReference type="ARBA" id="ARBA00023034"/>
    </source>
</evidence>
<dbReference type="AlphaFoldDB" id="A0A0H5C602"/>
<keyword evidence="8 14" id="KW-0732">Signal</keyword>